<accession>A0A9Q0L4G8</accession>
<dbReference type="AlphaFoldDB" id="A0A9Q0L4G8"/>
<dbReference type="Proteomes" id="UP001141806">
    <property type="component" value="Unassembled WGS sequence"/>
</dbReference>
<dbReference type="EMBL" id="JAMYWD010000001">
    <property type="protein sequence ID" value="KAJ4982373.1"/>
    <property type="molecule type" value="Genomic_DNA"/>
</dbReference>
<gene>
    <name evidence="2" type="ORF">NE237_033210</name>
</gene>
<reference evidence="2" key="1">
    <citation type="journal article" date="2023" name="Plant J.">
        <title>The genome of the king protea, Protea cynaroides.</title>
        <authorList>
            <person name="Chang J."/>
            <person name="Duong T.A."/>
            <person name="Schoeman C."/>
            <person name="Ma X."/>
            <person name="Roodt D."/>
            <person name="Barker N."/>
            <person name="Li Z."/>
            <person name="Van de Peer Y."/>
            <person name="Mizrachi E."/>
        </authorList>
    </citation>
    <scope>NUCLEOTIDE SEQUENCE</scope>
    <source>
        <tissue evidence="2">Young leaves</tissue>
    </source>
</reference>
<proteinExistence type="predicted"/>
<feature type="compositionally biased region" description="Basic and acidic residues" evidence="1">
    <location>
        <begin position="1"/>
        <end position="11"/>
    </location>
</feature>
<organism evidence="2 3">
    <name type="scientific">Protea cynaroides</name>
    <dbReference type="NCBI Taxonomy" id="273540"/>
    <lineage>
        <taxon>Eukaryota</taxon>
        <taxon>Viridiplantae</taxon>
        <taxon>Streptophyta</taxon>
        <taxon>Embryophyta</taxon>
        <taxon>Tracheophyta</taxon>
        <taxon>Spermatophyta</taxon>
        <taxon>Magnoliopsida</taxon>
        <taxon>Proteales</taxon>
        <taxon>Proteaceae</taxon>
        <taxon>Protea</taxon>
    </lineage>
</organism>
<evidence type="ECO:0000313" key="2">
    <source>
        <dbReference type="EMBL" id="KAJ4982373.1"/>
    </source>
</evidence>
<name>A0A9Q0L4G8_9MAGN</name>
<feature type="compositionally biased region" description="Polar residues" evidence="1">
    <location>
        <begin position="12"/>
        <end position="29"/>
    </location>
</feature>
<evidence type="ECO:0000256" key="1">
    <source>
        <dbReference type="SAM" id="MobiDB-lite"/>
    </source>
</evidence>
<feature type="region of interest" description="Disordered" evidence="1">
    <location>
        <begin position="1"/>
        <end position="31"/>
    </location>
</feature>
<protein>
    <submittedName>
        <fullName evidence="2">Uncharacterized protein</fullName>
    </submittedName>
</protein>
<keyword evidence="3" id="KW-1185">Reference proteome</keyword>
<sequence>MEGKDTSESKGKSSLPQADVDQPQNNIETNGGVLIVKEEAALAISKTTKKKSKSVKVEEMLSSTMSPQSSYSFSSPASSFSVDGMSCYASAQTLLKLGCSTGCNYDDEIDRYASAQNL</sequence>
<comment type="caution">
    <text evidence="2">The sequence shown here is derived from an EMBL/GenBank/DDBJ whole genome shotgun (WGS) entry which is preliminary data.</text>
</comment>
<evidence type="ECO:0000313" key="3">
    <source>
        <dbReference type="Proteomes" id="UP001141806"/>
    </source>
</evidence>